<proteinExistence type="predicted"/>
<protein>
    <recommendedName>
        <fullName evidence="1">Neprosin PEP catalytic domain-containing protein</fullName>
    </recommendedName>
</protein>
<dbReference type="EMBL" id="CM029051">
    <property type="protein sequence ID" value="KAG2564072.1"/>
    <property type="molecule type" value="Genomic_DNA"/>
</dbReference>
<dbReference type="InterPro" id="IPR004314">
    <property type="entry name" value="Neprosin"/>
</dbReference>
<dbReference type="PROSITE" id="PS52045">
    <property type="entry name" value="NEPROSIN_PEP_CD"/>
    <property type="match status" value="1"/>
</dbReference>
<keyword evidence="3" id="KW-1185">Reference proteome</keyword>
<dbReference type="PANTHER" id="PTHR31589:SF211">
    <property type="entry name" value="OS06G0682600 PROTEIN"/>
    <property type="match status" value="1"/>
</dbReference>
<comment type="caution">
    <text evidence="2">The sequence shown here is derived from an EMBL/GenBank/DDBJ whole genome shotgun (WGS) entry which is preliminary data.</text>
</comment>
<dbReference type="AlphaFoldDB" id="A0A8T0PUR4"/>
<organism evidence="2 3">
    <name type="scientific">Panicum virgatum</name>
    <name type="common">Blackwell switchgrass</name>
    <dbReference type="NCBI Taxonomy" id="38727"/>
    <lineage>
        <taxon>Eukaryota</taxon>
        <taxon>Viridiplantae</taxon>
        <taxon>Streptophyta</taxon>
        <taxon>Embryophyta</taxon>
        <taxon>Tracheophyta</taxon>
        <taxon>Spermatophyta</taxon>
        <taxon>Magnoliopsida</taxon>
        <taxon>Liliopsida</taxon>
        <taxon>Poales</taxon>
        <taxon>Poaceae</taxon>
        <taxon>PACMAD clade</taxon>
        <taxon>Panicoideae</taxon>
        <taxon>Panicodae</taxon>
        <taxon>Paniceae</taxon>
        <taxon>Panicinae</taxon>
        <taxon>Panicum</taxon>
        <taxon>Panicum sect. Hiantes</taxon>
    </lineage>
</organism>
<sequence>MSVYLFIKFKEADFFLSILMLSISKSSLNQMWKGQHLPSEAGKDKSYFAVHKTNTGSYFGMVATMDVYGYSPSDGQASVAAIWIGNDDGDNSDLDSIAVGWEVFPGQYGDSLTHFYTEWTDPSTGDWWIHYGFNGPPKPVGFYPANLFDTLNKKATVIAFGGAVNVVTSHTTHGQWILSFRRSCNTE</sequence>
<evidence type="ECO:0000313" key="2">
    <source>
        <dbReference type="EMBL" id="KAG2564072.1"/>
    </source>
</evidence>
<evidence type="ECO:0000313" key="3">
    <source>
        <dbReference type="Proteomes" id="UP000823388"/>
    </source>
</evidence>
<reference evidence="2" key="1">
    <citation type="submission" date="2020-05" db="EMBL/GenBank/DDBJ databases">
        <title>WGS assembly of Panicum virgatum.</title>
        <authorList>
            <person name="Lovell J.T."/>
            <person name="Jenkins J."/>
            <person name="Shu S."/>
            <person name="Juenger T.E."/>
            <person name="Schmutz J."/>
        </authorList>
    </citation>
    <scope>NUCLEOTIDE SEQUENCE</scope>
    <source>
        <strain evidence="2">AP13</strain>
    </source>
</reference>
<gene>
    <name evidence="2" type="ORF">PVAP13_8KG382300</name>
</gene>
<name>A0A8T0PUR4_PANVG</name>
<dbReference type="PANTHER" id="PTHR31589">
    <property type="entry name" value="PROTEIN, PUTATIVE (DUF239)-RELATED-RELATED"/>
    <property type="match status" value="1"/>
</dbReference>
<dbReference type="Proteomes" id="UP000823388">
    <property type="component" value="Chromosome 8K"/>
</dbReference>
<dbReference type="InterPro" id="IPR053168">
    <property type="entry name" value="Glutamic_endopeptidase"/>
</dbReference>
<accession>A0A8T0PUR4</accession>
<dbReference type="Pfam" id="PF03080">
    <property type="entry name" value="Neprosin"/>
    <property type="match status" value="1"/>
</dbReference>
<feature type="domain" description="Neprosin PEP catalytic" evidence="1">
    <location>
        <begin position="1"/>
        <end position="187"/>
    </location>
</feature>
<evidence type="ECO:0000259" key="1">
    <source>
        <dbReference type="PROSITE" id="PS52045"/>
    </source>
</evidence>
<dbReference type="Gene3D" id="3.90.1320.10">
    <property type="entry name" value="Outer-capsid protein sigma 3, large lobe"/>
    <property type="match status" value="1"/>
</dbReference>